<dbReference type="EMBL" id="QGKY02000190">
    <property type="protein sequence ID" value="KAF2590746.1"/>
    <property type="molecule type" value="Genomic_DNA"/>
</dbReference>
<evidence type="ECO:0000313" key="3">
    <source>
        <dbReference type="EMBL" id="KAF2590746.1"/>
    </source>
</evidence>
<name>A0A8S9KBI8_BRACR</name>
<dbReference type="Pfam" id="PF01344">
    <property type="entry name" value="Kelch_1"/>
    <property type="match status" value="1"/>
</dbReference>
<gene>
    <name evidence="3" type="ORF">F2Q70_00040441</name>
</gene>
<feature type="domain" description="F-box" evidence="2">
    <location>
        <begin position="21"/>
        <end position="61"/>
    </location>
</feature>
<dbReference type="InterPro" id="IPR036047">
    <property type="entry name" value="F-box-like_dom_sf"/>
</dbReference>
<feature type="region of interest" description="Disordered" evidence="1">
    <location>
        <begin position="1"/>
        <end position="22"/>
    </location>
</feature>
<dbReference type="InterPro" id="IPR006652">
    <property type="entry name" value="Kelch_1"/>
</dbReference>
<dbReference type="InterPro" id="IPR050354">
    <property type="entry name" value="F-box/kelch-repeat_ARATH"/>
</dbReference>
<dbReference type="CDD" id="cd22152">
    <property type="entry name" value="F-box_AtAFR-like"/>
    <property type="match status" value="1"/>
</dbReference>
<evidence type="ECO:0000259" key="2">
    <source>
        <dbReference type="Pfam" id="PF00646"/>
    </source>
</evidence>
<reference evidence="3" key="1">
    <citation type="submission" date="2019-12" db="EMBL/GenBank/DDBJ databases">
        <title>Genome sequencing and annotation of Brassica cretica.</title>
        <authorList>
            <person name="Studholme D.J."/>
            <person name="Sarris P.F."/>
        </authorList>
    </citation>
    <scope>NUCLEOTIDE SEQUENCE</scope>
    <source>
        <strain evidence="3">PFS-102/07</strain>
        <tissue evidence="3">Leaf</tissue>
    </source>
</reference>
<accession>A0A8S9KBI8</accession>
<dbReference type="InterPro" id="IPR001810">
    <property type="entry name" value="F-box_dom"/>
</dbReference>
<sequence>MATAVEKTKPSQSPPPPPTSFSSLPHDVVLNCLARVSRSYSPILYLVSKSFRTLMSSPELHATRALIGKTEYVCLDLDNNNIGSAIDQCRRLPRRARESETCRSSTVELISVVLPKLRVPRRTPEVYRDVVHGNIYVVGGSRNSKDCGEVYNPKIQMWEPLSPTVDLDGLKKCAPLNICTVEGDNNVRYEISVEKGKLVWRNIVEGWSLVRGLERLSSKSYFPDNLVSVASLGRGGRVAVWWKTVEVGRQGRPYTLQFKTNIWCVEISFEMRPCLHPSGLRTV</sequence>
<comment type="caution">
    <text evidence="3">The sequence shown here is derived from an EMBL/GenBank/DDBJ whole genome shotgun (WGS) entry which is preliminary data.</text>
</comment>
<dbReference type="PANTHER" id="PTHR24414:SF196">
    <property type="entry name" value="BNACNNG12250D PROTEIN"/>
    <property type="match status" value="1"/>
</dbReference>
<dbReference type="SUPFAM" id="SSF117281">
    <property type="entry name" value="Kelch motif"/>
    <property type="match status" value="1"/>
</dbReference>
<organism evidence="3">
    <name type="scientific">Brassica cretica</name>
    <name type="common">Mustard</name>
    <dbReference type="NCBI Taxonomy" id="69181"/>
    <lineage>
        <taxon>Eukaryota</taxon>
        <taxon>Viridiplantae</taxon>
        <taxon>Streptophyta</taxon>
        <taxon>Embryophyta</taxon>
        <taxon>Tracheophyta</taxon>
        <taxon>Spermatophyta</taxon>
        <taxon>Magnoliopsida</taxon>
        <taxon>eudicotyledons</taxon>
        <taxon>Gunneridae</taxon>
        <taxon>Pentapetalae</taxon>
        <taxon>rosids</taxon>
        <taxon>malvids</taxon>
        <taxon>Brassicales</taxon>
        <taxon>Brassicaceae</taxon>
        <taxon>Brassiceae</taxon>
        <taxon>Brassica</taxon>
    </lineage>
</organism>
<protein>
    <recommendedName>
        <fullName evidence="2">F-box domain-containing protein</fullName>
    </recommendedName>
</protein>
<proteinExistence type="predicted"/>
<dbReference type="PANTHER" id="PTHR24414">
    <property type="entry name" value="F-BOX/KELCH-REPEAT PROTEIN SKIP4"/>
    <property type="match status" value="1"/>
</dbReference>
<dbReference type="InterPro" id="IPR015915">
    <property type="entry name" value="Kelch-typ_b-propeller"/>
</dbReference>
<dbReference type="SUPFAM" id="SSF81383">
    <property type="entry name" value="F-box domain"/>
    <property type="match status" value="1"/>
</dbReference>
<dbReference type="AlphaFoldDB" id="A0A8S9KBI8"/>
<dbReference type="Pfam" id="PF00646">
    <property type="entry name" value="F-box"/>
    <property type="match status" value="1"/>
</dbReference>
<evidence type="ECO:0000256" key="1">
    <source>
        <dbReference type="SAM" id="MobiDB-lite"/>
    </source>
</evidence>